<evidence type="ECO:0000259" key="5">
    <source>
        <dbReference type="Pfam" id="PF07715"/>
    </source>
</evidence>
<dbReference type="eggNOG" id="COG4771">
    <property type="taxonomic scope" value="Bacteria"/>
</dbReference>
<dbReference type="SUPFAM" id="SSF49464">
    <property type="entry name" value="Carboxypeptidase regulatory domain-like"/>
    <property type="match status" value="1"/>
</dbReference>
<sequence length="1074" mass="119373">MENKRRRQRQVMCGRMLLLMLLFIPLCVGAQSSSTITGTVNDMQGEPLIGANVRQKGTNNGTVTDLSGHFSIKVPAGAMLIVSYVGFNEQEVKAQSNMVITLSDEAKSIDEVVVVGYGVQKKVNLTGAVSSVKGSDLAMRPVTDASQSLQGLVPGLLVSNNNSGRPGATGALSLRGQGNLSGTGHPYVLVDGIEMSLADVNPNDIESISVLKDAAACAIYGARAAYGVILVTTKHGEEGKMHINYQGSIGWNKPTVLPKMVNAVEFARMWNDGVTNANSSRRYSDEKIKLLEQYMNDPSSVNPWQELSPNASMNPAFENTEKGIGNVDYFKLHYKPRAFKQQHNVSLSGGGKQAQYYVSGGYFKEDGILRYAKMDFERMNLVSNLSSRLTPWLKLKLNLKYVHSIDNTPFGTGGLSDGFYHSLARFRPTISVVDPHGHFTELSMIPYLQSGTFTRTKRDHYDITTGFEFNPVKGLIINADYTNKFIATGYEAENVAPDIYAADGVTTSKGVRDELNVTPDGRYMRSTYNIHYQNISLYANYSLTIVKQHNVVLMAGYQEENNKEDYLKNGISGLYSTTNPNTAMGTGDKQPGDIRKSWSTRGFFGRVNYDYQGRYLLELNGRYDGSSRFARGHRWGFFPSVSIGWNIGREKFMQEFTHQISQLKLRLSYGKLGNQAGASLYTFASTMELSNLGRYFFADGRHPHLIAPAVVNPVTTWEKVSSKNIGLDFGLFGNAITGSFDIYERKTKDMLGPGEDFPDFFGAQAPQTNNAALRDRGWELTLNYRGRIGKDIDYSIGGSIADYRSVVTDYANPTGTAPATNWYKGKHVGEIWGYRTDGLLQTQAQADAYNATHDNRFFSTLKWTPGDVAYRDLNNDGKVNNGKNRLGDMGDMTVIGNYSPRYQYTINGQIGWKGLSLSFMFQGVGKRDWDPTSSVYFWGTGPYAQVTLFKEHLDYWSESNPHAYYPKPYINSAGGVRPYASKVKNQPTDQYLQNAAYCRLKNLTLSYTLPQILLHKLKVQQVKVFLSGENLLTLTKLKKMFDPEVIFTSNGYTSEGGKNYPMNKVISMGLSINF</sequence>
<keyword evidence="1 2" id="KW-0472">Membrane</keyword>
<reference evidence="6 7" key="1">
    <citation type="submission" date="2011-07" db="EMBL/GenBank/DDBJ databases">
        <title>The Genome Sequence of Prevotella oulorum F0390.</title>
        <authorList>
            <consortium name="The Broad Institute Genome Sequencing Platform"/>
            <consortium name="The Broad Institute Genome Sequencing Center for Infectious Disease"/>
            <person name="Earl A."/>
            <person name="Ward D."/>
            <person name="Feldgarden M."/>
            <person name="Gevers D."/>
            <person name="Izard J."/>
            <person name="Ganesan A."/>
            <person name="Baranova O.V."/>
            <person name="Blanton J.M."/>
            <person name="Tanner A.C."/>
            <person name="Dewhirst F.E."/>
            <person name="Young S.K."/>
            <person name="Zeng Q."/>
            <person name="Gargeya S."/>
            <person name="Fitzgerald M."/>
            <person name="Haas B."/>
            <person name="Abouelleil A."/>
            <person name="Alvarado L."/>
            <person name="Arachchi H.M."/>
            <person name="Berlin A."/>
            <person name="Brown A."/>
            <person name="Chapman S.B."/>
            <person name="Chen Z."/>
            <person name="Dunbar C."/>
            <person name="Freedman E."/>
            <person name="Gearin G."/>
            <person name="Gellesch M."/>
            <person name="Goldberg J."/>
            <person name="Griggs A."/>
            <person name="Gujja S."/>
            <person name="Heiman D."/>
            <person name="Howarth C."/>
            <person name="Larson L."/>
            <person name="Lui A."/>
            <person name="MacDonald P.J.P."/>
            <person name="Mehta T."/>
            <person name="Montmayeur A."/>
            <person name="Murphy C."/>
            <person name="Neiman D."/>
            <person name="Pearson M."/>
            <person name="Priest M."/>
            <person name="Roberts A."/>
            <person name="Saif S."/>
            <person name="Shea T."/>
            <person name="Shenoy N."/>
            <person name="Sisk P."/>
            <person name="Stolte C."/>
            <person name="Sykes S."/>
            <person name="Wortman J."/>
            <person name="Nusbaum C."/>
            <person name="Birren B."/>
        </authorList>
    </citation>
    <scope>NUCLEOTIDE SEQUENCE [LARGE SCALE GENOMIC DNA]</scope>
    <source>
        <strain evidence="6 7">F0390</strain>
    </source>
</reference>
<dbReference type="Gene3D" id="2.170.130.10">
    <property type="entry name" value="TonB-dependent receptor, plug domain"/>
    <property type="match status" value="1"/>
</dbReference>
<evidence type="ECO:0000256" key="3">
    <source>
        <dbReference type="SAM" id="SignalP"/>
    </source>
</evidence>
<dbReference type="NCBIfam" id="TIGR04056">
    <property type="entry name" value="OMP_RagA_SusC"/>
    <property type="match status" value="1"/>
</dbReference>
<dbReference type="Proteomes" id="UP000005141">
    <property type="component" value="Unassembled WGS sequence"/>
</dbReference>
<evidence type="ECO:0000313" key="7">
    <source>
        <dbReference type="Proteomes" id="UP000005141"/>
    </source>
</evidence>
<keyword evidence="2" id="KW-0798">TonB box</keyword>
<dbReference type="AlphaFoldDB" id="G1WF67"/>
<dbReference type="RefSeq" id="WP_004381569.1">
    <property type="nucleotide sequence ID" value="NZ_JH114217.1"/>
</dbReference>
<comment type="caution">
    <text evidence="6">The sequence shown here is derived from an EMBL/GenBank/DDBJ whole genome shotgun (WGS) entry which is preliminary data.</text>
</comment>
<comment type="similarity">
    <text evidence="1 2">Belongs to the TonB-dependent receptor family.</text>
</comment>
<accession>G1WF67</accession>
<keyword evidence="1" id="KW-1134">Transmembrane beta strand</keyword>
<evidence type="ECO:0000259" key="4">
    <source>
        <dbReference type="Pfam" id="PF00593"/>
    </source>
</evidence>
<dbReference type="InterPro" id="IPR039426">
    <property type="entry name" value="TonB-dep_rcpt-like"/>
</dbReference>
<name>G1WF67_9BACT</name>
<dbReference type="FunFam" id="2.170.130.10:FF:000003">
    <property type="entry name" value="SusC/RagA family TonB-linked outer membrane protein"/>
    <property type="match status" value="1"/>
</dbReference>
<dbReference type="InterPro" id="IPR008969">
    <property type="entry name" value="CarboxyPept-like_regulatory"/>
</dbReference>
<dbReference type="GeneID" id="95426973"/>
<dbReference type="FunFam" id="2.60.40.1120:FF:000003">
    <property type="entry name" value="Outer membrane protein Omp121"/>
    <property type="match status" value="1"/>
</dbReference>
<dbReference type="SUPFAM" id="SSF56935">
    <property type="entry name" value="Porins"/>
    <property type="match status" value="1"/>
</dbReference>
<keyword evidence="7" id="KW-1185">Reference proteome</keyword>
<feature type="domain" description="TonB-dependent receptor plug" evidence="5">
    <location>
        <begin position="122"/>
        <end position="228"/>
    </location>
</feature>
<dbReference type="GO" id="GO:0009279">
    <property type="term" value="C:cell outer membrane"/>
    <property type="evidence" value="ECO:0007669"/>
    <property type="project" value="UniProtKB-SubCell"/>
</dbReference>
<dbReference type="NCBIfam" id="TIGR04057">
    <property type="entry name" value="SusC_RagA_signa"/>
    <property type="match status" value="1"/>
</dbReference>
<dbReference type="Pfam" id="PF07715">
    <property type="entry name" value="Plug"/>
    <property type="match status" value="1"/>
</dbReference>
<dbReference type="EMBL" id="ADGI01000068">
    <property type="protein sequence ID" value="EGV28711.1"/>
    <property type="molecule type" value="Genomic_DNA"/>
</dbReference>
<dbReference type="HOGENOM" id="CLU_004317_1_1_10"/>
<dbReference type="PATRIC" id="fig|702438.4.peg.2576"/>
<gene>
    <name evidence="6" type="ORF">HMPREF9431_02468</name>
</gene>
<evidence type="ECO:0008006" key="8">
    <source>
        <dbReference type="Google" id="ProtNLM"/>
    </source>
</evidence>
<dbReference type="PROSITE" id="PS52016">
    <property type="entry name" value="TONB_DEPENDENT_REC_3"/>
    <property type="match status" value="1"/>
</dbReference>
<comment type="subcellular location">
    <subcellularLocation>
        <location evidence="1">Cell outer membrane</location>
        <topology evidence="1">Multi-pass membrane protein</topology>
    </subcellularLocation>
</comment>
<dbReference type="Gene3D" id="2.60.40.1120">
    <property type="entry name" value="Carboxypeptidase-like, regulatory domain"/>
    <property type="match status" value="1"/>
</dbReference>
<dbReference type="InterPro" id="IPR000531">
    <property type="entry name" value="Beta-barrel_TonB"/>
</dbReference>
<dbReference type="InterPro" id="IPR037066">
    <property type="entry name" value="Plug_dom_sf"/>
</dbReference>
<evidence type="ECO:0000256" key="1">
    <source>
        <dbReference type="PROSITE-ProRule" id="PRU01360"/>
    </source>
</evidence>
<keyword evidence="1" id="KW-0998">Cell outer membrane</keyword>
<dbReference type="InterPro" id="IPR012910">
    <property type="entry name" value="Plug_dom"/>
</dbReference>
<proteinExistence type="inferred from homology"/>
<feature type="chain" id="PRO_5003424969" description="TonB-dependent receptor plug domain-containing protein" evidence="3">
    <location>
        <begin position="31"/>
        <end position="1074"/>
    </location>
</feature>
<feature type="signal peptide" evidence="3">
    <location>
        <begin position="1"/>
        <end position="30"/>
    </location>
</feature>
<keyword evidence="3" id="KW-0732">Signal</keyword>
<dbReference type="InterPro" id="IPR023996">
    <property type="entry name" value="TonB-dep_OMP_SusC/RagA"/>
</dbReference>
<evidence type="ECO:0000313" key="6">
    <source>
        <dbReference type="EMBL" id="EGV28711.1"/>
    </source>
</evidence>
<evidence type="ECO:0000256" key="2">
    <source>
        <dbReference type="RuleBase" id="RU003357"/>
    </source>
</evidence>
<dbReference type="Pfam" id="PF13715">
    <property type="entry name" value="CarbopepD_reg_2"/>
    <property type="match status" value="1"/>
</dbReference>
<dbReference type="InterPro" id="IPR023997">
    <property type="entry name" value="TonB-dep_OMP_SusC/RagA_CS"/>
</dbReference>
<dbReference type="Pfam" id="PF00593">
    <property type="entry name" value="TonB_dep_Rec_b-barrel"/>
    <property type="match status" value="1"/>
</dbReference>
<keyword evidence="1" id="KW-0812">Transmembrane</keyword>
<feature type="domain" description="TonB-dependent receptor-like beta-barrel" evidence="4">
    <location>
        <begin position="420"/>
        <end position="946"/>
    </location>
</feature>
<keyword evidence="1" id="KW-0813">Transport</keyword>
<protein>
    <recommendedName>
        <fullName evidence="8">TonB-dependent receptor plug domain-containing protein</fullName>
    </recommendedName>
</protein>
<organism evidence="6 7">
    <name type="scientific">Segatella oulorum F0390</name>
    <dbReference type="NCBI Taxonomy" id="702438"/>
    <lineage>
        <taxon>Bacteria</taxon>
        <taxon>Pseudomonadati</taxon>
        <taxon>Bacteroidota</taxon>
        <taxon>Bacteroidia</taxon>
        <taxon>Bacteroidales</taxon>
        <taxon>Prevotellaceae</taxon>
        <taxon>Segatella</taxon>
    </lineage>
</organism>